<accession>A0A8E2DVV7</accession>
<feature type="compositionally biased region" description="Low complexity" evidence="1">
    <location>
        <begin position="76"/>
        <end position="85"/>
    </location>
</feature>
<evidence type="ECO:0000313" key="2">
    <source>
        <dbReference type="EMBL" id="OCH96646.1"/>
    </source>
</evidence>
<protein>
    <submittedName>
        <fullName evidence="2">Uncharacterized protein</fullName>
    </submittedName>
</protein>
<reference evidence="2 3" key="1">
    <citation type="submission" date="2016-07" db="EMBL/GenBank/DDBJ databases">
        <title>Draft genome of the white-rot fungus Obba rivulosa 3A-2.</title>
        <authorList>
            <consortium name="DOE Joint Genome Institute"/>
            <person name="Miettinen O."/>
            <person name="Riley R."/>
            <person name="Acob R."/>
            <person name="Barry K."/>
            <person name="Cullen D."/>
            <person name="De Vries R."/>
            <person name="Hainaut M."/>
            <person name="Hatakka A."/>
            <person name="Henrissat B."/>
            <person name="Hilden K."/>
            <person name="Kuo R."/>
            <person name="Labutti K."/>
            <person name="Lipzen A."/>
            <person name="Makela M.R."/>
            <person name="Sandor L."/>
            <person name="Spatafora J.W."/>
            <person name="Grigoriev I.V."/>
            <person name="Hibbett D.S."/>
        </authorList>
    </citation>
    <scope>NUCLEOTIDE SEQUENCE [LARGE SCALE GENOMIC DNA]</scope>
    <source>
        <strain evidence="2 3">3A-2</strain>
    </source>
</reference>
<gene>
    <name evidence="2" type="ORF">OBBRIDRAFT_15612</name>
</gene>
<name>A0A8E2DVV7_9APHY</name>
<proteinExistence type="predicted"/>
<dbReference type="Proteomes" id="UP000250043">
    <property type="component" value="Unassembled WGS sequence"/>
</dbReference>
<feature type="region of interest" description="Disordered" evidence="1">
    <location>
        <begin position="60"/>
        <end position="103"/>
    </location>
</feature>
<organism evidence="2 3">
    <name type="scientific">Obba rivulosa</name>
    <dbReference type="NCBI Taxonomy" id="1052685"/>
    <lineage>
        <taxon>Eukaryota</taxon>
        <taxon>Fungi</taxon>
        <taxon>Dikarya</taxon>
        <taxon>Basidiomycota</taxon>
        <taxon>Agaricomycotina</taxon>
        <taxon>Agaricomycetes</taxon>
        <taxon>Polyporales</taxon>
        <taxon>Gelatoporiaceae</taxon>
        <taxon>Obba</taxon>
    </lineage>
</organism>
<dbReference type="OrthoDB" id="3262732at2759"/>
<dbReference type="AlphaFoldDB" id="A0A8E2DVV7"/>
<keyword evidence="3" id="KW-1185">Reference proteome</keyword>
<dbReference type="EMBL" id="KV722330">
    <property type="protein sequence ID" value="OCH96646.1"/>
    <property type="molecule type" value="Genomic_DNA"/>
</dbReference>
<evidence type="ECO:0000313" key="3">
    <source>
        <dbReference type="Proteomes" id="UP000250043"/>
    </source>
</evidence>
<sequence length="118" mass="13091">MLTYPLHSTVPSSLAFLPPSASQSVMTAMHDARSIESQKERYSRELAAYTLRQWSSAYQTVEAASNQTKDDKSSKSRSSSINRDSGVQNEDDHNPLHAGIQFADYAQRSRNVGNVIDV</sequence>
<evidence type="ECO:0000256" key="1">
    <source>
        <dbReference type="SAM" id="MobiDB-lite"/>
    </source>
</evidence>